<protein>
    <submittedName>
        <fullName evidence="1">Uncharacterized protein</fullName>
    </submittedName>
</protein>
<accession>A0A7J9MJK4</accession>
<comment type="caution">
    <text evidence="1">The sequence shown here is derived from an EMBL/GenBank/DDBJ whole genome shotgun (WGS) entry which is preliminary data.</text>
</comment>
<dbReference type="EMBL" id="JABFAF010000011">
    <property type="protein sequence ID" value="MBA0871295.1"/>
    <property type="molecule type" value="Genomic_DNA"/>
</dbReference>
<evidence type="ECO:0000313" key="1">
    <source>
        <dbReference type="EMBL" id="MBA0871295.1"/>
    </source>
</evidence>
<evidence type="ECO:0000313" key="2">
    <source>
        <dbReference type="Proteomes" id="UP000593576"/>
    </source>
</evidence>
<feature type="non-terminal residue" evidence="1">
    <location>
        <position position="40"/>
    </location>
</feature>
<dbReference type="AlphaFoldDB" id="A0A7J9MJK4"/>
<reference evidence="1 2" key="1">
    <citation type="journal article" date="2019" name="Genome Biol. Evol.">
        <title>Insights into the evolution of the New World diploid cottons (Gossypium, subgenus Houzingenia) based on genome sequencing.</title>
        <authorList>
            <person name="Grover C.E."/>
            <person name="Arick M.A. 2nd"/>
            <person name="Thrash A."/>
            <person name="Conover J.L."/>
            <person name="Sanders W.S."/>
            <person name="Peterson D.G."/>
            <person name="Frelichowski J.E."/>
            <person name="Scheffler J.A."/>
            <person name="Scheffler B.E."/>
            <person name="Wendel J.F."/>
        </authorList>
    </citation>
    <scope>NUCLEOTIDE SEQUENCE [LARGE SCALE GENOMIC DNA]</scope>
    <source>
        <strain evidence="1">1</strain>
        <tissue evidence="1">Leaf</tissue>
    </source>
</reference>
<dbReference type="OrthoDB" id="1727988at2759"/>
<dbReference type="Proteomes" id="UP000593576">
    <property type="component" value="Unassembled WGS sequence"/>
</dbReference>
<organism evidence="1 2">
    <name type="scientific">Gossypium schwendimanii</name>
    <name type="common">Cotton</name>
    <dbReference type="NCBI Taxonomy" id="34291"/>
    <lineage>
        <taxon>Eukaryota</taxon>
        <taxon>Viridiplantae</taxon>
        <taxon>Streptophyta</taxon>
        <taxon>Embryophyta</taxon>
        <taxon>Tracheophyta</taxon>
        <taxon>Spermatophyta</taxon>
        <taxon>Magnoliopsida</taxon>
        <taxon>eudicotyledons</taxon>
        <taxon>Gunneridae</taxon>
        <taxon>Pentapetalae</taxon>
        <taxon>rosids</taxon>
        <taxon>malvids</taxon>
        <taxon>Malvales</taxon>
        <taxon>Malvaceae</taxon>
        <taxon>Malvoideae</taxon>
        <taxon>Gossypium</taxon>
    </lineage>
</organism>
<keyword evidence="2" id="KW-1185">Reference proteome</keyword>
<gene>
    <name evidence="1" type="ORF">Goshw_023838</name>
</gene>
<proteinExistence type="predicted"/>
<sequence>MKLLDSLEIPELKPKLVNDLKPISIAAHSIAFVTIRDFNA</sequence>
<name>A0A7J9MJK4_GOSSC</name>